<dbReference type="InterPro" id="IPR027417">
    <property type="entry name" value="P-loop_NTPase"/>
</dbReference>
<accession>D3DGP1</accession>
<organism evidence="14 15">
    <name type="scientific">Hydrogenobacter thermophilus (strain DSM 6534 / IAM 12695 / TK-6)</name>
    <dbReference type="NCBI Taxonomy" id="608538"/>
    <lineage>
        <taxon>Bacteria</taxon>
        <taxon>Pseudomonadati</taxon>
        <taxon>Aquificota</taxon>
        <taxon>Aquificia</taxon>
        <taxon>Aquificales</taxon>
        <taxon>Aquificaceae</taxon>
        <taxon>Hydrogenobacter</taxon>
    </lineage>
</organism>
<keyword evidence="15" id="KW-1185">Reference proteome</keyword>
<dbReference type="EC" id="5.6.2.4" evidence="9"/>
<evidence type="ECO:0000256" key="10">
    <source>
        <dbReference type="ARBA" id="ARBA00034923"/>
    </source>
</evidence>
<protein>
    <recommendedName>
        <fullName evidence="9">DNA 3'-5' helicase</fullName>
        <ecNumber evidence="9">5.6.2.4</ecNumber>
    </recommendedName>
    <alternativeName>
        <fullName evidence="10">DNA 3'-5' helicase II</fullName>
    </alternativeName>
</protein>
<dbReference type="Pfam" id="PF00580">
    <property type="entry name" value="UvrD-helicase"/>
    <property type="match status" value="1"/>
</dbReference>
<evidence type="ECO:0000259" key="13">
    <source>
        <dbReference type="PROSITE" id="PS51198"/>
    </source>
</evidence>
<keyword evidence="5 12" id="KW-0067">ATP-binding</keyword>
<dbReference type="PANTHER" id="PTHR11070">
    <property type="entry name" value="UVRD / RECB / PCRA DNA HELICASE FAMILY MEMBER"/>
    <property type="match status" value="1"/>
</dbReference>
<dbReference type="InterPro" id="IPR000212">
    <property type="entry name" value="DNA_helicase_UvrD/REP"/>
</dbReference>
<dbReference type="RefSeq" id="WP_012963175.1">
    <property type="nucleotide sequence ID" value="NC_013799.1"/>
</dbReference>
<name>D3DGP1_HYDTT</name>
<dbReference type="Gene3D" id="1.10.10.160">
    <property type="match status" value="1"/>
</dbReference>
<evidence type="ECO:0000256" key="9">
    <source>
        <dbReference type="ARBA" id="ARBA00034808"/>
    </source>
</evidence>
<dbReference type="KEGG" id="hte:Hydth_0527"/>
<evidence type="ECO:0000256" key="8">
    <source>
        <dbReference type="ARBA" id="ARBA00034617"/>
    </source>
</evidence>
<evidence type="ECO:0000313" key="14">
    <source>
        <dbReference type="EMBL" id="BAI68993.1"/>
    </source>
</evidence>
<comment type="catalytic activity">
    <reaction evidence="8">
        <text>Couples ATP hydrolysis with the unwinding of duplex DNA by translocating in the 3'-5' direction.</text>
        <dbReference type="EC" id="5.6.2.4"/>
    </reaction>
</comment>
<feature type="domain" description="UvrD-like helicase ATP-binding" evidence="13">
    <location>
        <begin position="1"/>
        <end position="266"/>
    </location>
</feature>
<keyword evidence="3 12" id="KW-0378">Hydrolase</keyword>
<evidence type="ECO:0000256" key="12">
    <source>
        <dbReference type="PROSITE-ProRule" id="PRU00560"/>
    </source>
</evidence>
<keyword evidence="7" id="KW-0413">Isomerase</keyword>
<gene>
    <name evidence="14" type="ordered locus">HTH_0530</name>
</gene>
<keyword evidence="4 12" id="KW-0347">Helicase</keyword>
<feature type="binding site" evidence="12">
    <location>
        <begin position="7"/>
        <end position="14"/>
    </location>
    <ligand>
        <name>ATP</name>
        <dbReference type="ChEBI" id="CHEBI:30616"/>
    </ligand>
</feature>
<proteinExistence type="inferred from homology"/>
<dbReference type="InterPro" id="IPR014016">
    <property type="entry name" value="UvrD-like_ATP-bd"/>
</dbReference>
<evidence type="ECO:0000256" key="1">
    <source>
        <dbReference type="ARBA" id="ARBA00009922"/>
    </source>
</evidence>
<comment type="catalytic activity">
    <reaction evidence="11">
        <text>ATP + H2O = ADP + phosphate + H(+)</text>
        <dbReference type="Rhea" id="RHEA:13065"/>
        <dbReference type="ChEBI" id="CHEBI:15377"/>
        <dbReference type="ChEBI" id="CHEBI:15378"/>
        <dbReference type="ChEBI" id="CHEBI:30616"/>
        <dbReference type="ChEBI" id="CHEBI:43474"/>
        <dbReference type="ChEBI" id="CHEBI:456216"/>
        <dbReference type="EC" id="5.6.2.4"/>
    </reaction>
</comment>
<dbReference type="eggNOG" id="COG0210">
    <property type="taxonomic scope" value="Bacteria"/>
</dbReference>
<dbReference type="GO" id="GO:0005524">
    <property type="term" value="F:ATP binding"/>
    <property type="evidence" value="ECO:0007669"/>
    <property type="project" value="UniProtKB-UniRule"/>
</dbReference>
<sequence length="526" mass="60541">MVEKIIGPPGTGKTTQVVKRTAELVGRGEVRTDKICATSLTRATKWALLGKFRSKGVNIGEENIRTLHSWAYKSFLKDGKKPRIVSQKEIAEFFKNKGFEYEIPDTSGQENEYAVYETGKDGNRLLQMFNLARITWDGEAPLRHTKMVYKQVEQDCPVSFRTFVLLFKDYINWLRDNDLYDYTRLLTEAFKGGLSIQGDLLILDEFQDLGNLHNLIVKRWFENFKYVLVCGDDDQAIFTFAGATPTHLINLRGDREYVLPVSYRLPRGVHELAEGVISANKQRIPKTFKPRDETGRVDTLFSLEDALALLQNGEKKSLLLARNNYFVEQWKEILDSYNIPYKEIGKHVPIPALATHLRTLKRIKEGKPVDDKDIITLIAYLKGAIRKLTGKKQIRTHLIAEIGECIKKRQWTGTAGQVAYWILTRSPEELFTEHDAKVIKKWEKRVEDLHKWLNPAIQVGTIHSAKGLEADRVILDTRITKKVVETFMQEPEAERRVLYVGITRAKEELYLLRLAKSYTYEHLGLL</sequence>
<comment type="similarity">
    <text evidence="1">Belongs to the helicase family. UvrD subfamily.</text>
</comment>
<evidence type="ECO:0000256" key="7">
    <source>
        <dbReference type="ARBA" id="ARBA00023235"/>
    </source>
</evidence>
<evidence type="ECO:0000256" key="5">
    <source>
        <dbReference type="ARBA" id="ARBA00022840"/>
    </source>
</evidence>
<dbReference type="EMBL" id="AP011112">
    <property type="protein sequence ID" value="BAI68993.1"/>
    <property type="molecule type" value="Genomic_DNA"/>
</dbReference>
<dbReference type="OrthoDB" id="1100019at2"/>
<dbReference type="GO" id="GO:0016887">
    <property type="term" value="F:ATP hydrolysis activity"/>
    <property type="evidence" value="ECO:0007669"/>
    <property type="project" value="RHEA"/>
</dbReference>
<dbReference type="GO" id="GO:0000725">
    <property type="term" value="P:recombinational repair"/>
    <property type="evidence" value="ECO:0007669"/>
    <property type="project" value="TreeGrafter"/>
</dbReference>
<dbReference type="KEGG" id="hth:HTH_0530"/>
<evidence type="ECO:0000256" key="6">
    <source>
        <dbReference type="ARBA" id="ARBA00023125"/>
    </source>
</evidence>
<dbReference type="Gene3D" id="3.40.50.300">
    <property type="entry name" value="P-loop containing nucleotide triphosphate hydrolases"/>
    <property type="match status" value="2"/>
</dbReference>
<evidence type="ECO:0000313" key="15">
    <source>
        <dbReference type="Proteomes" id="UP000002574"/>
    </source>
</evidence>
<dbReference type="PROSITE" id="PS51198">
    <property type="entry name" value="UVRD_HELICASE_ATP_BIND"/>
    <property type="match status" value="1"/>
</dbReference>
<dbReference type="GO" id="GO:0043138">
    <property type="term" value="F:3'-5' DNA helicase activity"/>
    <property type="evidence" value="ECO:0007669"/>
    <property type="project" value="UniProtKB-EC"/>
</dbReference>
<dbReference type="InterPro" id="IPR014017">
    <property type="entry name" value="DNA_helicase_UvrD-like_C"/>
</dbReference>
<keyword evidence="6" id="KW-0238">DNA-binding</keyword>
<dbReference type="InterPro" id="IPR013986">
    <property type="entry name" value="DExx_box_DNA_helicase_dom_sf"/>
</dbReference>
<dbReference type="SUPFAM" id="SSF52540">
    <property type="entry name" value="P-loop containing nucleoside triphosphate hydrolases"/>
    <property type="match status" value="1"/>
</dbReference>
<dbReference type="STRING" id="608538.HTH_0530"/>
<dbReference type="GO" id="GO:0003677">
    <property type="term" value="F:DNA binding"/>
    <property type="evidence" value="ECO:0007669"/>
    <property type="project" value="UniProtKB-KW"/>
</dbReference>
<dbReference type="Pfam" id="PF13361">
    <property type="entry name" value="UvrD_C"/>
    <property type="match status" value="1"/>
</dbReference>
<dbReference type="PANTHER" id="PTHR11070:SF2">
    <property type="entry name" value="ATP-DEPENDENT DNA HELICASE SRS2"/>
    <property type="match status" value="1"/>
</dbReference>
<evidence type="ECO:0000256" key="11">
    <source>
        <dbReference type="ARBA" id="ARBA00048988"/>
    </source>
</evidence>
<evidence type="ECO:0000256" key="4">
    <source>
        <dbReference type="ARBA" id="ARBA00022806"/>
    </source>
</evidence>
<evidence type="ECO:0000256" key="2">
    <source>
        <dbReference type="ARBA" id="ARBA00022741"/>
    </source>
</evidence>
<reference evidence="14 15" key="1">
    <citation type="journal article" date="2010" name="J. Bacteriol.">
        <title>Complete genome sequence of the thermophilic, obligately chemolithoautotrophic hydrogen-oxidizing bacterium Hydrogenobacter thermophilus TK-6.</title>
        <authorList>
            <person name="Arai H."/>
            <person name="Kanbe H."/>
            <person name="Ishii M."/>
            <person name="Igarashi Y."/>
        </authorList>
    </citation>
    <scope>NUCLEOTIDE SEQUENCE [LARGE SCALE GENOMIC DNA]</scope>
    <source>
        <strain evidence="15">DSM 6534 / IAM 12695 / TK-6 [Tokyo]</strain>
    </source>
</reference>
<keyword evidence="2 12" id="KW-0547">Nucleotide-binding</keyword>
<evidence type="ECO:0000256" key="3">
    <source>
        <dbReference type="ARBA" id="ARBA00022801"/>
    </source>
</evidence>
<dbReference type="Proteomes" id="UP000002574">
    <property type="component" value="Chromosome"/>
</dbReference>
<dbReference type="AlphaFoldDB" id="D3DGP1"/>